<accession>A0A158EIW6</accession>
<comment type="caution">
    <text evidence="1">The sequence shown here is derived from an EMBL/GenBank/DDBJ whole genome shotgun (WGS) entry which is preliminary data.</text>
</comment>
<dbReference type="EMBL" id="FCOX02000127">
    <property type="protein sequence ID" value="SAL06670.1"/>
    <property type="molecule type" value="Genomic_DNA"/>
</dbReference>
<dbReference type="RefSeq" id="WP_074173683.1">
    <property type="nucleotide sequence ID" value="NZ_FCOX02000127.1"/>
</dbReference>
<keyword evidence="2" id="KW-1185">Reference proteome</keyword>
<proteinExistence type="predicted"/>
<evidence type="ECO:0000313" key="1">
    <source>
        <dbReference type="EMBL" id="SAL06670.1"/>
    </source>
</evidence>
<gene>
    <name evidence="1" type="ORF">AWB78_08182</name>
</gene>
<dbReference type="AlphaFoldDB" id="A0A158EIW6"/>
<evidence type="ECO:0000313" key="2">
    <source>
        <dbReference type="Proteomes" id="UP000071859"/>
    </source>
</evidence>
<protein>
    <submittedName>
        <fullName evidence="1">Uncharacterized protein</fullName>
    </submittedName>
</protein>
<reference evidence="1" key="1">
    <citation type="submission" date="2016-01" db="EMBL/GenBank/DDBJ databases">
        <authorList>
            <person name="Peeters C."/>
        </authorList>
    </citation>
    <scope>NUCLEOTIDE SEQUENCE</scope>
    <source>
        <strain evidence="1">LMG 29321</strain>
    </source>
</reference>
<name>A0A158EIW6_9BURK</name>
<dbReference type="Proteomes" id="UP000071859">
    <property type="component" value="Unassembled WGS sequence"/>
</dbReference>
<organism evidence="1 2">
    <name type="scientific">Caballeronia calidae</name>
    <dbReference type="NCBI Taxonomy" id="1777139"/>
    <lineage>
        <taxon>Bacteria</taxon>
        <taxon>Pseudomonadati</taxon>
        <taxon>Pseudomonadota</taxon>
        <taxon>Betaproteobacteria</taxon>
        <taxon>Burkholderiales</taxon>
        <taxon>Burkholderiaceae</taxon>
        <taxon>Caballeronia</taxon>
    </lineage>
</organism>
<sequence length="77" mass="8512">MYELNIDTFCANSSPDPDARQAVPDASAVVSAYSALAGQGGKELLHRQSEMYRPCIRSLTRKDVGELPITLYRSYSE</sequence>